<proteinExistence type="predicted"/>
<gene>
    <name evidence="2" type="ORF">AAW51_3330</name>
</gene>
<evidence type="ECO:0008006" key="4">
    <source>
        <dbReference type="Google" id="ProtNLM"/>
    </source>
</evidence>
<accession>A0A0G3BRM2</accession>
<organism evidence="2 3">
    <name type="scientific">Caldimonas brevitalea</name>
    <dbReference type="NCBI Taxonomy" id="413882"/>
    <lineage>
        <taxon>Bacteria</taxon>
        <taxon>Pseudomonadati</taxon>
        <taxon>Pseudomonadota</taxon>
        <taxon>Betaproteobacteria</taxon>
        <taxon>Burkholderiales</taxon>
        <taxon>Sphaerotilaceae</taxon>
        <taxon>Caldimonas</taxon>
    </lineage>
</organism>
<reference evidence="2 3" key="1">
    <citation type="submission" date="2015-05" db="EMBL/GenBank/DDBJ databases">
        <authorList>
            <person name="Tang B."/>
            <person name="Yu Y."/>
        </authorList>
    </citation>
    <scope>NUCLEOTIDE SEQUENCE [LARGE SCALE GENOMIC DNA]</scope>
    <source>
        <strain evidence="2 3">DSM 7029</strain>
    </source>
</reference>
<name>A0A0G3BRM2_9BURK</name>
<keyword evidence="3" id="KW-1185">Reference proteome</keyword>
<dbReference type="KEGG" id="pbh:AAW51_3330"/>
<evidence type="ECO:0000313" key="3">
    <source>
        <dbReference type="Proteomes" id="UP000035352"/>
    </source>
</evidence>
<dbReference type="AlphaFoldDB" id="A0A0G3BRM2"/>
<dbReference type="RefSeq" id="WP_047195492.1">
    <property type="nucleotide sequence ID" value="NZ_CP011371.1"/>
</dbReference>
<feature type="chain" id="PRO_5002551740" description="PEP-CTERM protein-sorting domain-containing protein" evidence="1">
    <location>
        <begin position="22"/>
        <end position="90"/>
    </location>
</feature>
<protein>
    <recommendedName>
        <fullName evidence="4">PEP-CTERM protein-sorting domain-containing protein</fullName>
    </recommendedName>
</protein>
<feature type="signal peptide" evidence="1">
    <location>
        <begin position="1"/>
        <end position="21"/>
    </location>
</feature>
<keyword evidence="1" id="KW-0732">Signal</keyword>
<sequence length="90" mass="9574">MQRKTIAALVFAVLGCGAAGAYWQGTGPDDTPRDASAPAVWSLATDWAREAYATAQGVAGEWQQAEPEPHVLLLTGLGVVLWVAARRRPE</sequence>
<dbReference type="EMBL" id="CP011371">
    <property type="protein sequence ID" value="AKJ30021.1"/>
    <property type="molecule type" value="Genomic_DNA"/>
</dbReference>
<evidence type="ECO:0000256" key="1">
    <source>
        <dbReference type="SAM" id="SignalP"/>
    </source>
</evidence>
<dbReference type="STRING" id="413882.AAW51_3330"/>
<dbReference type="Proteomes" id="UP000035352">
    <property type="component" value="Chromosome"/>
</dbReference>
<evidence type="ECO:0000313" key="2">
    <source>
        <dbReference type="EMBL" id="AKJ30021.1"/>
    </source>
</evidence>
<dbReference type="PROSITE" id="PS51257">
    <property type="entry name" value="PROKAR_LIPOPROTEIN"/>
    <property type="match status" value="1"/>
</dbReference>